<feature type="region of interest" description="Disordered" evidence="1">
    <location>
        <begin position="296"/>
        <end position="325"/>
    </location>
</feature>
<feature type="transmembrane region" description="Helical" evidence="2">
    <location>
        <begin position="30"/>
        <end position="59"/>
    </location>
</feature>
<evidence type="ECO:0000313" key="4">
    <source>
        <dbReference type="Proteomes" id="UP000053237"/>
    </source>
</evidence>
<keyword evidence="2" id="KW-1133">Transmembrane helix</keyword>
<accession>A0A024GGD8</accession>
<evidence type="ECO:0000313" key="3">
    <source>
        <dbReference type="EMBL" id="CCI45917.1"/>
    </source>
</evidence>
<feature type="transmembrane region" description="Helical" evidence="2">
    <location>
        <begin position="71"/>
        <end position="92"/>
    </location>
</feature>
<dbReference type="InParanoid" id="A0A024GGD8"/>
<feature type="compositionally biased region" description="Low complexity" evidence="1">
    <location>
        <begin position="232"/>
        <end position="256"/>
    </location>
</feature>
<keyword evidence="2" id="KW-0812">Transmembrane</keyword>
<name>A0A024GGD8_9STRA</name>
<dbReference type="AlphaFoldDB" id="A0A024GGD8"/>
<dbReference type="EMBL" id="CAIX01000111">
    <property type="protein sequence ID" value="CCI45917.1"/>
    <property type="molecule type" value="Genomic_DNA"/>
</dbReference>
<organism evidence="3 4">
    <name type="scientific">Albugo candida</name>
    <dbReference type="NCBI Taxonomy" id="65357"/>
    <lineage>
        <taxon>Eukaryota</taxon>
        <taxon>Sar</taxon>
        <taxon>Stramenopiles</taxon>
        <taxon>Oomycota</taxon>
        <taxon>Peronosporomycetes</taxon>
        <taxon>Albuginales</taxon>
        <taxon>Albuginaceae</taxon>
        <taxon>Albugo</taxon>
    </lineage>
</organism>
<reference evidence="3 4" key="1">
    <citation type="submission" date="2012-05" db="EMBL/GenBank/DDBJ databases">
        <title>Recombination and specialization in a pathogen metapopulation.</title>
        <authorList>
            <person name="Gardiner A."/>
            <person name="Kemen E."/>
            <person name="Schultz-Larsen T."/>
            <person name="MacLean D."/>
            <person name="Van Oosterhout C."/>
            <person name="Jones J.D.G."/>
        </authorList>
    </citation>
    <scope>NUCLEOTIDE SEQUENCE [LARGE SCALE GENOMIC DNA]</scope>
    <source>
        <strain evidence="3 4">Ac Nc2</strain>
    </source>
</reference>
<protein>
    <submittedName>
        <fullName evidence="3">Uncharacterized protein</fullName>
    </submittedName>
</protein>
<keyword evidence="4" id="KW-1185">Reference proteome</keyword>
<keyword evidence="2" id="KW-0472">Membrane</keyword>
<proteinExistence type="predicted"/>
<feature type="region of interest" description="Disordered" evidence="1">
    <location>
        <begin position="229"/>
        <end position="256"/>
    </location>
</feature>
<evidence type="ECO:0000256" key="2">
    <source>
        <dbReference type="SAM" id="Phobius"/>
    </source>
</evidence>
<evidence type="ECO:0000256" key="1">
    <source>
        <dbReference type="SAM" id="MobiDB-lite"/>
    </source>
</evidence>
<sequence length="325" mass="35129">MGSYLTLINNTEVTYECKVGIHESALKKALLGATFAGAGIATLSLPAIFVSAFAATFLFSSSGLAGMVTRMLFWATIAGSGLVGLQLTGVFGPNHQLKSMRMTLQQFDYFNESIVSVLNDDLERKKFFAIKSGESHQYEKMTLGLVRQATCVRNVYISNVSIGMQVLLVKPMWTSVIPNENRNYDLKAAMVKNGISYYMVNSAKFMEYENKTFSAQSILSLNASQLMRINDANTPSPGSTSTPTANPPALNNLQPIIPLPVSNQEHNNSVLSGSIPNLDSTKPQYAPIALAMAPTANTSGNNGHAISSRSRSIQPPAQNIYSLLS</sequence>
<comment type="caution">
    <text evidence="3">The sequence shown here is derived from an EMBL/GenBank/DDBJ whole genome shotgun (WGS) entry which is preliminary data.</text>
</comment>
<dbReference type="Proteomes" id="UP000053237">
    <property type="component" value="Unassembled WGS sequence"/>
</dbReference>
<gene>
    <name evidence="3" type="ORF">BN9_068270</name>
</gene>